<evidence type="ECO:0000256" key="2">
    <source>
        <dbReference type="ARBA" id="ARBA00022771"/>
    </source>
</evidence>
<evidence type="ECO:0000256" key="3">
    <source>
        <dbReference type="ARBA" id="ARBA00022833"/>
    </source>
</evidence>
<feature type="region of interest" description="Disordered" evidence="5">
    <location>
        <begin position="321"/>
        <end position="340"/>
    </location>
</feature>
<keyword evidence="3" id="KW-0862">Zinc</keyword>
<dbReference type="AlphaFoldDB" id="A0AA39CPF1"/>
<feature type="compositionally biased region" description="Polar residues" evidence="5">
    <location>
        <begin position="198"/>
        <end position="228"/>
    </location>
</feature>
<dbReference type="Proteomes" id="UP001172673">
    <property type="component" value="Unassembled WGS sequence"/>
</dbReference>
<dbReference type="InterPro" id="IPR010666">
    <property type="entry name" value="Znf_GRF"/>
</dbReference>
<sequence>MATSLKSRNGRTTGRGLFVNGIWLCECEPRLPANKFRSTKPKSYGKWFYTCQKPQHKRCDFFLWTDDAKIREEGAVLANSRSEPEALVPPKTPRKQTTIGAFPTPQSRTKNVTPEGANTPTKVKDSGYFEPEETFEWSSSDDDELLKAEQELLERTPFETPKKASRTEVFTSPGKRTFAQMSSSRTVGDEALPLSDDVFTTPSTSHKPNGSGLRSPSKTPANRPTQSGLPEAEPSLLAAEALRILRDSNSQISSRVETELVELLNNHDLRTQGIIRGRDITRLAVQAKDKKIGELQARISTLESEKETNRRVISHLKMDIATSPKKGNGRSMPPVRRSEV</sequence>
<feature type="compositionally biased region" description="Polar residues" evidence="5">
    <location>
        <begin position="95"/>
        <end position="121"/>
    </location>
</feature>
<dbReference type="EMBL" id="JAPDRK010000002">
    <property type="protein sequence ID" value="KAJ9615187.1"/>
    <property type="molecule type" value="Genomic_DNA"/>
</dbReference>
<dbReference type="Pfam" id="PF06839">
    <property type="entry name" value="Zn_ribbon_GRF"/>
    <property type="match status" value="1"/>
</dbReference>
<evidence type="ECO:0000256" key="1">
    <source>
        <dbReference type="ARBA" id="ARBA00022723"/>
    </source>
</evidence>
<evidence type="ECO:0000256" key="5">
    <source>
        <dbReference type="SAM" id="MobiDB-lite"/>
    </source>
</evidence>
<feature type="compositionally biased region" description="Basic and acidic residues" evidence="5">
    <location>
        <begin position="153"/>
        <end position="166"/>
    </location>
</feature>
<evidence type="ECO:0000313" key="7">
    <source>
        <dbReference type="EMBL" id="KAJ9615187.1"/>
    </source>
</evidence>
<accession>A0AA39CPF1</accession>
<gene>
    <name evidence="7" type="ORF">H2200_001261</name>
</gene>
<feature type="region of interest" description="Disordered" evidence="5">
    <location>
        <begin position="80"/>
        <end position="126"/>
    </location>
</feature>
<feature type="region of interest" description="Disordered" evidence="5">
    <location>
        <begin position="153"/>
        <end position="231"/>
    </location>
</feature>
<dbReference type="PROSITE" id="PS51999">
    <property type="entry name" value="ZF_GRF"/>
    <property type="match status" value="1"/>
</dbReference>
<keyword evidence="1" id="KW-0479">Metal-binding</keyword>
<keyword evidence="8" id="KW-1185">Reference proteome</keyword>
<comment type="caution">
    <text evidence="7">The sequence shown here is derived from an EMBL/GenBank/DDBJ whole genome shotgun (WGS) entry which is preliminary data.</text>
</comment>
<keyword evidence="2 4" id="KW-0863">Zinc-finger</keyword>
<organism evidence="7 8">
    <name type="scientific">Cladophialophora chaetospira</name>
    <dbReference type="NCBI Taxonomy" id="386627"/>
    <lineage>
        <taxon>Eukaryota</taxon>
        <taxon>Fungi</taxon>
        <taxon>Dikarya</taxon>
        <taxon>Ascomycota</taxon>
        <taxon>Pezizomycotina</taxon>
        <taxon>Eurotiomycetes</taxon>
        <taxon>Chaetothyriomycetidae</taxon>
        <taxon>Chaetothyriales</taxon>
        <taxon>Herpotrichiellaceae</taxon>
        <taxon>Cladophialophora</taxon>
    </lineage>
</organism>
<protein>
    <recommendedName>
        <fullName evidence="6">GRF-type domain-containing protein</fullName>
    </recommendedName>
</protein>
<proteinExistence type="predicted"/>
<name>A0AA39CPF1_9EURO</name>
<dbReference type="GO" id="GO:0008270">
    <property type="term" value="F:zinc ion binding"/>
    <property type="evidence" value="ECO:0007669"/>
    <property type="project" value="UniProtKB-KW"/>
</dbReference>
<evidence type="ECO:0000259" key="6">
    <source>
        <dbReference type="PROSITE" id="PS51999"/>
    </source>
</evidence>
<reference evidence="7" key="1">
    <citation type="submission" date="2022-10" db="EMBL/GenBank/DDBJ databases">
        <title>Culturing micro-colonial fungi from biological soil crusts in the Mojave desert and describing Neophaeococcomyces mojavensis, and introducing the new genera and species Taxawa tesnikishii.</title>
        <authorList>
            <person name="Kurbessoian T."/>
            <person name="Stajich J.E."/>
        </authorList>
    </citation>
    <scope>NUCLEOTIDE SEQUENCE</scope>
    <source>
        <strain evidence="7">TK_41</strain>
    </source>
</reference>
<evidence type="ECO:0000256" key="4">
    <source>
        <dbReference type="PROSITE-ProRule" id="PRU01343"/>
    </source>
</evidence>
<feature type="domain" description="GRF-type" evidence="6">
    <location>
        <begin position="25"/>
        <end position="68"/>
    </location>
</feature>
<evidence type="ECO:0000313" key="8">
    <source>
        <dbReference type="Proteomes" id="UP001172673"/>
    </source>
</evidence>